<organism evidence="3 4">
    <name type="scientific">Prorocentrum cordatum</name>
    <dbReference type="NCBI Taxonomy" id="2364126"/>
    <lineage>
        <taxon>Eukaryota</taxon>
        <taxon>Sar</taxon>
        <taxon>Alveolata</taxon>
        <taxon>Dinophyceae</taxon>
        <taxon>Prorocentrales</taxon>
        <taxon>Prorocentraceae</taxon>
        <taxon>Prorocentrum</taxon>
    </lineage>
</organism>
<dbReference type="InterPro" id="IPR009030">
    <property type="entry name" value="Growth_fac_rcpt_cys_sf"/>
</dbReference>
<feature type="region of interest" description="Disordered" evidence="1">
    <location>
        <begin position="293"/>
        <end position="313"/>
    </location>
</feature>
<sequence length="1111" mass="115518">MCYCQFGEIVVPDRSGWAVCQLPSDCDEAPQGWADSEGRTCETYTSSALCTTSGGYGPQWDVGTFSDFASKGVSADQACCMCGGGVPPSPTPIPIDAPTPAPTPASVSVSLVVSNLNFQTLNQSSGLMVEVKNAIKAGVVKEMDGSITPDNIDVQLSPGPVYSRRLSSSDAVIADVTIVDTASAVTSAMSSLSVSDSLGSNVASSIMEVADVIGAAITGVISVADVSVSTVTSGWYDGGENQSCDQGCQALGLQCAQWDLFYNNGDVDSNAELIGIVQQLYSTSTAEDCTVSSDATAPSFGDSSCTASSPDRTASSFNCSVASSGGMHRLCYCFPIGDYTWTVQSGNCKIDGNGCLSSPNYPEWYDHFDQCTVRIGKQWTDQHRLSVEVFKTVSPSDYLEVNGVKFSGDLEDVFAELHAVVPSGDITWSANLPPAQLGWKICTSIDAVEAPQPRWNCSIEGSPCTCTHWRSDMTVAWQDGGHFNFTAVPPFVDERDPLLHWDSDGDSDLHDGHPYCDPLALTAEVPHPALCGPCDCAAGSQQGYEALSLYPSAGPQSYITCERCGVGHFSAVSASPACSPCGVGRYTDRTGATECELCPEGKYTGKSGQSACTDCAAGKYANATGMTTCESCPEGSASLGGQGFCDACSPGTYAYRPGLSECVPCLVGEFAPDNGSKSCDSCQSGKFAAQAGSSQCEACDFGRYAHDRAAVCTQCGLGMYADRLGMSECLECTVGRFAGSFGMDLCEVCSAGRFTDHIKSDACSDCEEGSFNNVNGSSGCELCQPGEFSAEEGSTSCEQCPAGTFSSNDGAEMCLSCQRGTASAEGATACDVCPEGKYTNVDEASACIECDNGTYNGEQGSDRCEWCDPGRASGRGATACGDCEEGRYANGFRSFLCTECWPGSFADEPGLDKCKACSKGQFVGVFGATACDEQCSPGTYAEFAGSASCENCTAGRYAEGVGSTACEACLPGSFGGAEGWSSCSKCPSGSFSDKMLATECTLCQLGRSAGEVGAVSCEICEAGSYSAHLGQSSCLACPSGTFSGQEASVACFDCDAGRWSHAAATACEDCDVGKFAENLKGLYLKAGFSYAGPSAFVHGQDPWHDMKMTLA</sequence>
<dbReference type="SMART" id="SM01411">
    <property type="entry name" value="Ephrin_rec_like"/>
    <property type="match status" value="10"/>
</dbReference>
<dbReference type="Pfam" id="PF07699">
    <property type="entry name" value="Ephrin_rec_like"/>
    <property type="match status" value="3"/>
</dbReference>
<evidence type="ECO:0000313" key="4">
    <source>
        <dbReference type="Proteomes" id="UP001189429"/>
    </source>
</evidence>
<feature type="domain" description="Tyrosine-protein kinase ephrin type A/B receptor-like" evidence="2">
    <location>
        <begin position="769"/>
        <end position="811"/>
    </location>
</feature>
<dbReference type="EMBL" id="CAUYUJ010000892">
    <property type="protein sequence ID" value="CAK0793069.1"/>
    <property type="molecule type" value="Genomic_DNA"/>
</dbReference>
<protein>
    <recommendedName>
        <fullName evidence="2">Tyrosine-protein kinase ephrin type A/B receptor-like domain-containing protein</fullName>
    </recommendedName>
</protein>
<dbReference type="Proteomes" id="UP001189429">
    <property type="component" value="Unassembled WGS sequence"/>
</dbReference>
<feature type="domain" description="Tyrosine-protein kinase ephrin type A/B receptor-like" evidence="2">
    <location>
        <begin position="1013"/>
        <end position="1054"/>
    </location>
</feature>
<reference evidence="3" key="1">
    <citation type="submission" date="2023-10" db="EMBL/GenBank/DDBJ databases">
        <authorList>
            <person name="Chen Y."/>
            <person name="Shah S."/>
            <person name="Dougan E. K."/>
            <person name="Thang M."/>
            <person name="Chan C."/>
        </authorList>
    </citation>
    <scope>NUCLEOTIDE SEQUENCE [LARGE SCALE GENOMIC DNA]</scope>
</reference>
<dbReference type="SUPFAM" id="SSF57184">
    <property type="entry name" value="Growth factor receptor domain"/>
    <property type="match status" value="3"/>
</dbReference>
<comment type="caution">
    <text evidence="3">The sequence shown here is derived from an EMBL/GenBank/DDBJ whole genome shotgun (WGS) entry which is preliminary data.</text>
</comment>
<dbReference type="PANTHER" id="PTHR46967:SF2">
    <property type="entry name" value="SUSHI, VON WILLEBRAND FACTOR TYPE A, EGF AND PENTRAXIN DOMAIN-CONTAINING PROTEIN 1-LIKE"/>
    <property type="match status" value="1"/>
</dbReference>
<accession>A0ABN9PRK5</accession>
<keyword evidence="4" id="KW-1185">Reference proteome</keyword>
<dbReference type="Gene3D" id="2.10.50.10">
    <property type="entry name" value="Tumor Necrosis Factor Receptor, subunit A, domain 2"/>
    <property type="match status" value="9"/>
</dbReference>
<dbReference type="PANTHER" id="PTHR46967">
    <property type="entry name" value="INSULIN-LIKE GROWTH FACTOR BINDING PROTEIN,N-TERMINAL"/>
    <property type="match status" value="1"/>
</dbReference>
<evidence type="ECO:0000256" key="1">
    <source>
        <dbReference type="SAM" id="MobiDB-lite"/>
    </source>
</evidence>
<evidence type="ECO:0000259" key="2">
    <source>
        <dbReference type="Pfam" id="PF07699"/>
    </source>
</evidence>
<proteinExistence type="predicted"/>
<evidence type="ECO:0000313" key="3">
    <source>
        <dbReference type="EMBL" id="CAK0793069.1"/>
    </source>
</evidence>
<name>A0ABN9PRK5_9DINO</name>
<gene>
    <name evidence="3" type="ORF">PCOR1329_LOCUS3483</name>
</gene>
<feature type="domain" description="Tyrosine-protein kinase ephrin type A/B receptor-like" evidence="2">
    <location>
        <begin position="718"/>
        <end position="766"/>
    </location>
</feature>
<dbReference type="InterPro" id="IPR011641">
    <property type="entry name" value="Tyr-kin_ephrin_A/B_rcpt-like"/>
</dbReference>